<evidence type="ECO:0000313" key="3">
    <source>
        <dbReference type="Proteomes" id="UP000235616"/>
    </source>
</evidence>
<evidence type="ECO:0000313" key="2">
    <source>
        <dbReference type="EMBL" id="PMS18589.1"/>
    </source>
</evidence>
<evidence type="ECO:0000256" key="1">
    <source>
        <dbReference type="SAM" id="SignalP"/>
    </source>
</evidence>
<dbReference type="AlphaFoldDB" id="A0A2N7VN51"/>
<gene>
    <name evidence="2" type="ORF">C0Z18_16850</name>
</gene>
<dbReference type="OrthoDB" id="5368589at2"/>
<reference evidence="2 3" key="1">
    <citation type="submission" date="2018-01" db="EMBL/GenBank/DDBJ databases">
        <title>Whole genome analyses suggest that Burkholderia sensu lato contains two further novel genera in the rhizoxinica-symbiotica group Mycetohabitans gen. nov., and Trinickia gen. nov.: implications for the evolution of diazotrophy and nodulation in the Burkholderiaceae.</title>
        <authorList>
            <person name="Estrada-de los Santos P."/>
            <person name="Palmer M."/>
            <person name="Chavez-Ramirez B."/>
            <person name="Beukes C."/>
            <person name="Steenkamp E.T."/>
            <person name="Hirsch A.M."/>
            <person name="Manyaka P."/>
            <person name="Maluk M."/>
            <person name="Lafos M."/>
            <person name="Crook M."/>
            <person name="Gross E."/>
            <person name="Simon M.F."/>
            <person name="Bueno dos Reis Junior F."/>
            <person name="Poole P.S."/>
            <person name="Venter S.N."/>
            <person name="James E.K."/>
        </authorList>
    </citation>
    <scope>NUCLEOTIDE SEQUENCE [LARGE SCALE GENOMIC DNA]</scope>
    <source>
        <strain evidence="2 3">GIMN1.004</strain>
    </source>
</reference>
<keyword evidence="3" id="KW-1185">Reference proteome</keyword>
<feature type="chain" id="PRO_5014847415" evidence="1">
    <location>
        <begin position="21"/>
        <end position="139"/>
    </location>
</feature>
<protein>
    <submittedName>
        <fullName evidence="2">Phosphate ABC transporter substrate-binding protein</fullName>
    </submittedName>
</protein>
<comment type="caution">
    <text evidence="2">The sequence shown here is derived from an EMBL/GenBank/DDBJ whole genome shotgun (WGS) entry which is preliminary data.</text>
</comment>
<keyword evidence="1" id="KW-0732">Signal</keyword>
<dbReference type="Gene3D" id="3.40.190.10">
    <property type="entry name" value="Periplasmic binding protein-like II"/>
    <property type="match status" value="1"/>
</dbReference>
<organism evidence="2 3">
    <name type="scientific">Trinickia dabaoshanensis</name>
    <dbReference type="NCBI Taxonomy" id="564714"/>
    <lineage>
        <taxon>Bacteria</taxon>
        <taxon>Pseudomonadati</taxon>
        <taxon>Pseudomonadota</taxon>
        <taxon>Betaproteobacteria</taxon>
        <taxon>Burkholderiales</taxon>
        <taxon>Burkholderiaceae</taxon>
        <taxon>Trinickia</taxon>
    </lineage>
</organism>
<dbReference type="Proteomes" id="UP000235616">
    <property type="component" value="Unassembled WGS sequence"/>
</dbReference>
<name>A0A2N7VN51_9BURK</name>
<dbReference type="SUPFAM" id="SSF53850">
    <property type="entry name" value="Periplasmic binding protein-like II"/>
    <property type="match status" value="1"/>
</dbReference>
<feature type="signal peptide" evidence="1">
    <location>
        <begin position="1"/>
        <end position="20"/>
    </location>
</feature>
<dbReference type="EMBL" id="PNYA01000014">
    <property type="protein sequence ID" value="PMS18589.1"/>
    <property type="molecule type" value="Genomic_DNA"/>
</dbReference>
<dbReference type="RefSeq" id="WP_102646551.1">
    <property type="nucleotide sequence ID" value="NZ_PNYA01000014.1"/>
</dbReference>
<proteinExistence type="predicted"/>
<accession>A0A2N7VN51</accession>
<sequence length="139" mass="14400">MLRAICAGAALALCASAGHAELVVVVSAKSPVSTLSADEVADIYLGRTSQLPGGARVVPIDLADDADRRASFYRIVCGKSAAQLRAYWSKLVFTGSGQPPREVADTEALKKLIASGTNAIGYIDSGQLDASVKAVLTLH</sequence>